<dbReference type="PROSITE" id="PS51257">
    <property type="entry name" value="PROKAR_LIPOPROTEIN"/>
    <property type="match status" value="1"/>
</dbReference>
<keyword evidence="1" id="KW-0732">Signal</keyword>
<protein>
    <submittedName>
        <fullName evidence="2">Uncharacterized protein</fullName>
    </submittedName>
</protein>
<evidence type="ECO:0000313" key="3">
    <source>
        <dbReference type="Proteomes" id="UP000193804"/>
    </source>
</evidence>
<evidence type="ECO:0000256" key="1">
    <source>
        <dbReference type="SAM" id="SignalP"/>
    </source>
</evidence>
<sequence>MKALKTIKYALVIAAIFTFSACELIEEPNMDTTDCTGCSEPDVKEIEE</sequence>
<dbReference type="STRING" id="1028.SAMN05661096_02086"/>
<name>A0A1X7JYF0_9BACT</name>
<dbReference type="EMBL" id="FXAW01000004">
    <property type="protein sequence ID" value="SMG33312.1"/>
    <property type="molecule type" value="Genomic_DNA"/>
</dbReference>
<feature type="signal peptide" evidence="1">
    <location>
        <begin position="1"/>
        <end position="21"/>
    </location>
</feature>
<feature type="chain" id="PRO_5012372141" evidence="1">
    <location>
        <begin position="22"/>
        <end position="48"/>
    </location>
</feature>
<dbReference type="Proteomes" id="UP000193804">
    <property type="component" value="Unassembled WGS sequence"/>
</dbReference>
<organism evidence="2 3">
    <name type="scientific">Marivirga sericea</name>
    <dbReference type="NCBI Taxonomy" id="1028"/>
    <lineage>
        <taxon>Bacteria</taxon>
        <taxon>Pseudomonadati</taxon>
        <taxon>Bacteroidota</taxon>
        <taxon>Cytophagia</taxon>
        <taxon>Cytophagales</taxon>
        <taxon>Marivirgaceae</taxon>
        <taxon>Marivirga</taxon>
    </lineage>
</organism>
<keyword evidence="3" id="KW-1185">Reference proteome</keyword>
<evidence type="ECO:0000313" key="2">
    <source>
        <dbReference type="EMBL" id="SMG33312.1"/>
    </source>
</evidence>
<accession>A0A1X7JYF0</accession>
<reference evidence="3" key="1">
    <citation type="submission" date="2017-04" db="EMBL/GenBank/DDBJ databases">
        <authorList>
            <person name="Varghese N."/>
            <person name="Submissions S."/>
        </authorList>
    </citation>
    <scope>NUCLEOTIDE SEQUENCE [LARGE SCALE GENOMIC DNA]</scope>
    <source>
        <strain evidence="3">DSM 4125</strain>
    </source>
</reference>
<dbReference type="AlphaFoldDB" id="A0A1X7JYF0"/>
<gene>
    <name evidence="2" type="ORF">SAMN05661096_02086</name>
</gene>
<dbReference type="RefSeq" id="WP_176223768.1">
    <property type="nucleotide sequence ID" value="NZ_FXAW01000004.1"/>
</dbReference>
<proteinExistence type="predicted"/>